<gene>
    <name evidence="3" type="ORF">LMKDKBCB_00978</name>
</gene>
<feature type="domain" description="Putative radical SAM N-terminal" evidence="2">
    <location>
        <begin position="94"/>
        <end position="233"/>
    </location>
</feature>
<dbReference type="SUPFAM" id="SSF102114">
    <property type="entry name" value="Radical SAM enzymes"/>
    <property type="match status" value="1"/>
</dbReference>
<dbReference type="InterPro" id="IPR045375">
    <property type="entry name" value="Put_radical_SAM-like_N"/>
</dbReference>
<evidence type="ECO:0000259" key="2">
    <source>
        <dbReference type="Pfam" id="PF19238"/>
    </source>
</evidence>
<proteinExistence type="predicted"/>
<dbReference type="Gene3D" id="2.30.42.10">
    <property type="match status" value="1"/>
</dbReference>
<dbReference type="Proteomes" id="UP000330807">
    <property type="component" value="Unassembled WGS sequence"/>
</dbReference>
<feature type="domain" description="DUF512" evidence="1">
    <location>
        <begin position="242"/>
        <end position="441"/>
    </location>
</feature>
<dbReference type="Gene3D" id="3.20.20.70">
    <property type="entry name" value="Aldolase class I"/>
    <property type="match status" value="1"/>
</dbReference>
<dbReference type="SUPFAM" id="SSF50156">
    <property type="entry name" value="PDZ domain-like"/>
    <property type="match status" value="1"/>
</dbReference>
<dbReference type="InterPro" id="IPR058240">
    <property type="entry name" value="rSAM_sf"/>
</dbReference>
<dbReference type="AlphaFoldDB" id="A0A5K1IKJ4"/>
<evidence type="ECO:0000313" key="3">
    <source>
        <dbReference type="EMBL" id="VWL87418.1"/>
    </source>
</evidence>
<dbReference type="InterPro" id="IPR013785">
    <property type="entry name" value="Aldolase_TIM"/>
</dbReference>
<dbReference type="Pfam" id="PF04459">
    <property type="entry name" value="DUF512"/>
    <property type="match status" value="1"/>
</dbReference>
<evidence type="ECO:0000259" key="1">
    <source>
        <dbReference type="Pfam" id="PF04459"/>
    </source>
</evidence>
<dbReference type="InterPro" id="IPR036034">
    <property type="entry name" value="PDZ_sf"/>
</dbReference>
<dbReference type="InterPro" id="IPR007549">
    <property type="entry name" value="DUF512"/>
</dbReference>
<sequence>MDQTVPAYAAEVADYGRSRDPEPGEGALVKNVRPESPAWDVGIEPGMRVLTVNGEQLTDMIVWLWEADDDTVELEVLDPRDGTVTPVELDRFPGEDWGLVFDGPIFDGMRTCVNACVFCFMTMLPKGGRSTLYIRDDDYRLSFLQGNFVTLTNLSDEDVQNVIDRNMSPMNVSVHAVSPDVRRRMMGRNAQRGMDVLEAIMAAGIEIHAQIVLCPGLNDGEELEKTLRFCEDHEQITSLGIVPLGFTKHQNRFSWSYSDKPELARETIAMIRPFQDRAFERFGRHTFQMSDEFYLDAGIEPPEADFYDGYPQYYDGIGMIRSYLDETDNVLAADAERLTSVREGIAARSQRLLCLSGASARDTVARFVESPHGLAGTVTAIKNRYFGGNVDVTGLIVASDILEQLPQDLSGVMLFVPKLMFNADGMTLDEYHRDDLLARLAGRGAEVHVVSTMPHELLDTLEYILGIVPADSTNSADPTH</sequence>
<organism evidence="3 4">
    <name type="scientific">Collinsella aerofaciens</name>
    <dbReference type="NCBI Taxonomy" id="74426"/>
    <lineage>
        <taxon>Bacteria</taxon>
        <taxon>Bacillati</taxon>
        <taxon>Actinomycetota</taxon>
        <taxon>Coriobacteriia</taxon>
        <taxon>Coriobacteriales</taxon>
        <taxon>Coriobacteriaceae</taxon>
        <taxon>Collinsella</taxon>
    </lineage>
</organism>
<dbReference type="Pfam" id="PF19238">
    <property type="entry name" value="Radical_SAM_2"/>
    <property type="match status" value="1"/>
</dbReference>
<evidence type="ECO:0008006" key="5">
    <source>
        <dbReference type="Google" id="ProtNLM"/>
    </source>
</evidence>
<reference evidence="3 4" key="1">
    <citation type="submission" date="2019-10" db="EMBL/GenBank/DDBJ databases">
        <authorList>
            <person name="Wolf R A."/>
        </authorList>
    </citation>
    <scope>NUCLEOTIDE SEQUENCE [LARGE SCALE GENOMIC DNA]</scope>
    <source>
        <strain evidence="3">Collinsella_aerofaciens_AK_138A</strain>
    </source>
</reference>
<dbReference type="EMBL" id="CABWIH010000019">
    <property type="protein sequence ID" value="VWL87418.1"/>
    <property type="molecule type" value="Genomic_DNA"/>
</dbReference>
<name>A0A5K1IKJ4_9ACTN</name>
<evidence type="ECO:0000313" key="4">
    <source>
        <dbReference type="Proteomes" id="UP000330807"/>
    </source>
</evidence>
<dbReference type="RefSeq" id="WP_156062793.1">
    <property type="nucleotide sequence ID" value="NZ_CABWIH010000019.1"/>
</dbReference>
<protein>
    <recommendedName>
        <fullName evidence="5">DUF512 domain-containing protein</fullName>
    </recommendedName>
</protein>
<accession>A0A5K1IKJ4</accession>